<dbReference type="InterPro" id="IPR001567">
    <property type="entry name" value="Pept_M3A_M3B_dom"/>
</dbReference>
<evidence type="ECO:0000256" key="4">
    <source>
        <dbReference type="ARBA" id="ARBA00022833"/>
    </source>
</evidence>
<comment type="function">
    <text evidence="6">Has oligopeptidase activity and degrades a variety of small bioactive peptides.</text>
</comment>
<keyword evidence="3 6" id="KW-0378">Hydrolase</keyword>
<dbReference type="GO" id="GO:0006508">
    <property type="term" value="P:proteolysis"/>
    <property type="evidence" value="ECO:0007669"/>
    <property type="project" value="UniProtKB-KW"/>
</dbReference>
<feature type="domain" description="Peptidase M3A/M3B catalytic" evidence="7">
    <location>
        <begin position="203"/>
        <end position="584"/>
    </location>
</feature>
<dbReference type="PANTHER" id="PTHR11804:SF45">
    <property type="entry name" value="SIMILAR TO OLIGOENDOPEPTIDASE"/>
    <property type="match status" value="1"/>
</dbReference>
<dbReference type="EMBL" id="FOQE01000001">
    <property type="protein sequence ID" value="SFH52399.1"/>
    <property type="molecule type" value="Genomic_DNA"/>
</dbReference>
<evidence type="ECO:0000256" key="1">
    <source>
        <dbReference type="ARBA" id="ARBA00022670"/>
    </source>
</evidence>
<dbReference type="InterPro" id="IPR045090">
    <property type="entry name" value="Pept_M3A_M3B"/>
</dbReference>
<dbReference type="InterPro" id="IPR013647">
    <property type="entry name" value="OligopepF_N_dom"/>
</dbReference>
<sequence length="605" mass="68533">MSKEEMKTRAEVPVEQTWDTSALYETKAAFDQAVEELKKSVTKLATDYEGKLTDAETIISALKDYGHIEKMASWTYHYAFLPESTDITNAENVELSRSMSNLLAEIGSKTTFFAAELKAASDDVLDEVVAKAPQYASFIRHIKKDKKIQLELPVEKALARLSPVLNAPENIYEQARLADMDFGTFEAEGKVYPLSFVLYEDYYAYHPNTAIRRAAFDKFSNALAQYQNVVAAAYYTQVQKEKTIATMRGFDSIFDYLLYDQEVDRAMYDRQIDTIMSELAPVMQKYITHLKEENSLDKMTYADVKIDLDAAYSPEVTIEASKGYVEEAIAILGQDYVARVMKAYPERWVDFAQNKGKSTGGFCTSPYGTHPYVLMSWTGQLSDVYTLIHEFGHAAQGLLAAENNDILGVEPSLYLIEAPSTFNELLLTHSLQQKATNARLERYALAKMITNTYFHNFITHLLEAAYQREVYQLVDEGKGFDAAKLNELKRNVLKQFWGDAVEINPGAELTWMRQVHYYMGLYSYTYSAGLTIATQAFLRIKEEGAPAVEDWLTFLKTGDQFEPAEAAKVAGVDITTDKPLKDTIHFLDESVDRIIELTQELKDVE</sequence>
<dbReference type="Pfam" id="PF08439">
    <property type="entry name" value="Peptidase_M3_N"/>
    <property type="match status" value="1"/>
</dbReference>
<dbReference type="OrthoDB" id="9766487at2"/>
<evidence type="ECO:0000313" key="10">
    <source>
        <dbReference type="Proteomes" id="UP000198668"/>
    </source>
</evidence>
<dbReference type="GO" id="GO:0004222">
    <property type="term" value="F:metalloendopeptidase activity"/>
    <property type="evidence" value="ECO:0007669"/>
    <property type="project" value="UniProtKB-UniRule"/>
</dbReference>
<reference evidence="9 10" key="1">
    <citation type="submission" date="2016-10" db="EMBL/GenBank/DDBJ databases">
        <authorList>
            <person name="de Groot N.N."/>
        </authorList>
    </citation>
    <scope>NUCLEOTIDE SEQUENCE [LARGE SCALE GENOMIC DNA]</scope>
    <source>
        <strain evidence="9 10">DSM 27630</strain>
    </source>
</reference>
<evidence type="ECO:0000313" key="9">
    <source>
        <dbReference type="EMBL" id="SFH52399.1"/>
    </source>
</evidence>
<dbReference type="InterPro" id="IPR004438">
    <property type="entry name" value="Peptidase_M3B"/>
</dbReference>
<protein>
    <recommendedName>
        <fullName evidence="6">Oligopeptidase F</fullName>
        <ecNumber evidence="6">3.4.24.-</ecNumber>
    </recommendedName>
</protein>
<organism evidence="9 10">
    <name type="scientific">Pisciglobus halotolerans</name>
    <dbReference type="NCBI Taxonomy" id="745365"/>
    <lineage>
        <taxon>Bacteria</taxon>
        <taxon>Bacillati</taxon>
        <taxon>Bacillota</taxon>
        <taxon>Bacilli</taxon>
        <taxon>Lactobacillales</taxon>
        <taxon>Carnobacteriaceae</taxon>
    </lineage>
</organism>
<dbReference type="RefSeq" id="WP_092090764.1">
    <property type="nucleotide sequence ID" value="NZ_FOQE01000001.1"/>
</dbReference>
<gene>
    <name evidence="9" type="ORF">SAMN04489868_101142</name>
</gene>
<dbReference type="GO" id="GO:0006518">
    <property type="term" value="P:peptide metabolic process"/>
    <property type="evidence" value="ECO:0007669"/>
    <property type="project" value="TreeGrafter"/>
</dbReference>
<dbReference type="NCBIfam" id="TIGR00181">
    <property type="entry name" value="pepF"/>
    <property type="match status" value="1"/>
</dbReference>
<keyword evidence="2 6" id="KW-0479">Metal-binding</keyword>
<comment type="cofactor">
    <cofactor evidence="6">
        <name>Zn(2+)</name>
        <dbReference type="ChEBI" id="CHEBI:29105"/>
    </cofactor>
    <text evidence="6">Binds 1 zinc ion.</text>
</comment>
<feature type="domain" description="Oligopeptidase F N-terminal" evidence="8">
    <location>
        <begin position="116"/>
        <end position="182"/>
    </location>
</feature>
<keyword evidence="4 6" id="KW-0862">Zinc</keyword>
<dbReference type="AlphaFoldDB" id="A0A1I3ARN5"/>
<evidence type="ECO:0000256" key="5">
    <source>
        <dbReference type="ARBA" id="ARBA00023049"/>
    </source>
</evidence>
<name>A0A1I3ARN5_9LACT</name>
<dbReference type="SUPFAM" id="SSF55486">
    <property type="entry name" value="Metalloproteases ('zincins'), catalytic domain"/>
    <property type="match status" value="1"/>
</dbReference>
<evidence type="ECO:0000259" key="8">
    <source>
        <dbReference type="Pfam" id="PF08439"/>
    </source>
</evidence>
<dbReference type="Pfam" id="PF01432">
    <property type="entry name" value="Peptidase_M3"/>
    <property type="match status" value="1"/>
</dbReference>
<comment type="similarity">
    <text evidence="6">Belongs to the peptidase M3B family.</text>
</comment>
<dbReference type="InterPro" id="IPR042088">
    <property type="entry name" value="OligoPept_F_C"/>
</dbReference>
<dbReference type="Proteomes" id="UP000198668">
    <property type="component" value="Unassembled WGS sequence"/>
</dbReference>
<dbReference type="InterPro" id="IPR034009">
    <property type="entry name" value="M3B_PepF_4"/>
</dbReference>
<dbReference type="GO" id="GO:0046872">
    <property type="term" value="F:metal ion binding"/>
    <property type="evidence" value="ECO:0007669"/>
    <property type="project" value="UniProtKB-UniRule"/>
</dbReference>
<dbReference type="PANTHER" id="PTHR11804">
    <property type="entry name" value="PROTEASE M3 THIMET OLIGOPEPTIDASE-RELATED"/>
    <property type="match status" value="1"/>
</dbReference>
<keyword evidence="5 6" id="KW-0482">Metalloprotease</keyword>
<proteinExistence type="inferred from homology"/>
<evidence type="ECO:0000256" key="6">
    <source>
        <dbReference type="RuleBase" id="RU368091"/>
    </source>
</evidence>
<dbReference type="EC" id="3.4.24.-" evidence="6"/>
<keyword evidence="1 6" id="KW-0645">Protease</keyword>
<dbReference type="Gene3D" id="1.20.140.70">
    <property type="entry name" value="Oligopeptidase f, N-terminal domain"/>
    <property type="match status" value="1"/>
</dbReference>
<dbReference type="Gene3D" id="1.10.1370.20">
    <property type="entry name" value="Oligoendopeptidase f, C-terminal domain"/>
    <property type="match status" value="1"/>
</dbReference>
<evidence type="ECO:0000259" key="7">
    <source>
        <dbReference type="Pfam" id="PF01432"/>
    </source>
</evidence>
<dbReference type="CDD" id="cd09609">
    <property type="entry name" value="M3B_PepF"/>
    <property type="match status" value="1"/>
</dbReference>
<evidence type="ECO:0000256" key="3">
    <source>
        <dbReference type="ARBA" id="ARBA00022801"/>
    </source>
</evidence>
<evidence type="ECO:0000256" key="2">
    <source>
        <dbReference type="ARBA" id="ARBA00022723"/>
    </source>
</evidence>
<accession>A0A1I3ARN5</accession>
<keyword evidence="10" id="KW-1185">Reference proteome</keyword>